<comment type="caution">
    <text evidence="1">The sequence shown here is derived from an EMBL/GenBank/DDBJ whole genome shotgun (WGS) entry which is preliminary data.</text>
</comment>
<dbReference type="Proteomes" id="UP000477386">
    <property type="component" value="Unassembled WGS sequence"/>
</dbReference>
<dbReference type="EMBL" id="JAAGNZ010000006">
    <property type="protein sequence ID" value="NEU70635.1"/>
    <property type="molecule type" value="Genomic_DNA"/>
</dbReference>
<gene>
    <name evidence="1" type="ORF">GK091_27465</name>
</gene>
<dbReference type="PROSITE" id="PS51257">
    <property type="entry name" value="PROKAR_LIPOPROTEIN"/>
    <property type="match status" value="1"/>
</dbReference>
<reference evidence="1 2" key="1">
    <citation type="submission" date="2020-02" db="EMBL/GenBank/DDBJ databases">
        <title>Draft genome sequence of two Spirosoma agri KCTC 52727 and Spirosoma terrae KCTC 52035.</title>
        <authorList>
            <person name="Rojas J."/>
            <person name="Ambika Manirajan B."/>
            <person name="Ratering S."/>
            <person name="Suarez C."/>
            <person name="Schnell S."/>
        </authorList>
    </citation>
    <scope>NUCLEOTIDE SEQUENCE [LARGE SCALE GENOMIC DNA]</scope>
    <source>
        <strain evidence="1 2">KCTC 52727</strain>
    </source>
</reference>
<sequence length="138" mass="15613">MKYLIYLALIALIIGCQSESLDIRANYRIKLNATDPGVKLKVHQRYALPLELLTDSYYSEYGYQLQFYQQAGLGRLEKGSDLEQLAVLQKVGVPIPLGKSSWQYTPEATGTSQIVLIAQQERGYTQPDTVRLNFQVEP</sequence>
<evidence type="ECO:0000313" key="2">
    <source>
        <dbReference type="Proteomes" id="UP000477386"/>
    </source>
</evidence>
<accession>A0A6M0ISM5</accession>
<protein>
    <submittedName>
        <fullName evidence="1">DUF3872 domain-containing protein</fullName>
    </submittedName>
</protein>
<organism evidence="1 2">
    <name type="scientific">Spirosoma agri</name>
    <dbReference type="NCBI Taxonomy" id="1987381"/>
    <lineage>
        <taxon>Bacteria</taxon>
        <taxon>Pseudomonadati</taxon>
        <taxon>Bacteroidota</taxon>
        <taxon>Cytophagia</taxon>
        <taxon>Cytophagales</taxon>
        <taxon>Cytophagaceae</taxon>
        <taxon>Spirosoma</taxon>
    </lineage>
</organism>
<name>A0A6M0ISM5_9BACT</name>
<dbReference type="AlphaFoldDB" id="A0A6M0ISM5"/>
<proteinExistence type="predicted"/>
<dbReference type="InterPro" id="IPR038707">
    <property type="entry name" value="TraQ_sf"/>
</dbReference>
<keyword evidence="2" id="KW-1185">Reference proteome</keyword>
<dbReference type="Gene3D" id="2.60.40.2410">
    <property type="entry name" value="Uncharacterised protein PF12988, DUF3872"/>
    <property type="match status" value="1"/>
</dbReference>
<dbReference type="RefSeq" id="WP_164043945.1">
    <property type="nucleotide sequence ID" value="NZ_JAAGNZ010000006.1"/>
</dbReference>
<evidence type="ECO:0000313" key="1">
    <source>
        <dbReference type="EMBL" id="NEU70635.1"/>
    </source>
</evidence>